<dbReference type="PANTHER" id="PTHR31973:SF195">
    <property type="entry name" value="MUDR FAMILY TRANSPOSASE"/>
    <property type="match status" value="1"/>
</dbReference>
<organism evidence="2 3">
    <name type="scientific">Gossypium stocksii</name>
    <dbReference type="NCBI Taxonomy" id="47602"/>
    <lineage>
        <taxon>Eukaryota</taxon>
        <taxon>Viridiplantae</taxon>
        <taxon>Streptophyta</taxon>
        <taxon>Embryophyta</taxon>
        <taxon>Tracheophyta</taxon>
        <taxon>Spermatophyta</taxon>
        <taxon>Magnoliopsida</taxon>
        <taxon>eudicotyledons</taxon>
        <taxon>Gunneridae</taxon>
        <taxon>Pentapetalae</taxon>
        <taxon>rosids</taxon>
        <taxon>malvids</taxon>
        <taxon>Malvales</taxon>
        <taxon>Malvaceae</taxon>
        <taxon>Malvoideae</taxon>
        <taxon>Gossypium</taxon>
    </lineage>
</organism>
<reference evidence="2 3" key="1">
    <citation type="journal article" date="2021" name="Plant Biotechnol. J.">
        <title>Multi-omics assisted identification of the key and species-specific regulatory components of drought-tolerant mechanisms in Gossypium stocksii.</title>
        <authorList>
            <person name="Yu D."/>
            <person name="Ke L."/>
            <person name="Zhang D."/>
            <person name="Wu Y."/>
            <person name="Sun Y."/>
            <person name="Mei J."/>
            <person name="Sun J."/>
            <person name="Sun Y."/>
        </authorList>
    </citation>
    <scope>NUCLEOTIDE SEQUENCE [LARGE SCALE GENOMIC DNA]</scope>
    <source>
        <strain evidence="3">cv. E1</strain>
        <tissue evidence="2">Leaf</tissue>
    </source>
</reference>
<dbReference type="AlphaFoldDB" id="A0A9D4AF94"/>
<evidence type="ECO:0000313" key="3">
    <source>
        <dbReference type="Proteomes" id="UP000828251"/>
    </source>
</evidence>
<name>A0A9D4AF94_9ROSI</name>
<gene>
    <name evidence="2" type="ORF">J1N35_007078</name>
</gene>
<accession>A0A9D4AF94</accession>
<protein>
    <recommendedName>
        <fullName evidence="1">MULE transposase domain-containing protein</fullName>
    </recommendedName>
</protein>
<dbReference type="Pfam" id="PF10551">
    <property type="entry name" value="MULE"/>
    <property type="match status" value="1"/>
</dbReference>
<evidence type="ECO:0000259" key="1">
    <source>
        <dbReference type="Pfam" id="PF10551"/>
    </source>
</evidence>
<dbReference type="OrthoDB" id="683469at2759"/>
<keyword evidence="3" id="KW-1185">Reference proteome</keyword>
<dbReference type="InterPro" id="IPR018289">
    <property type="entry name" value="MULE_transposase_dom"/>
</dbReference>
<comment type="caution">
    <text evidence="2">The sequence shown here is derived from an EMBL/GenBank/DDBJ whole genome shotgun (WGS) entry which is preliminary data.</text>
</comment>
<dbReference type="Proteomes" id="UP000828251">
    <property type="component" value="Unassembled WGS sequence"/>
</dbReference>
<dbReference type="EMBL" id="JAIQCV010000003">
    <property type="protein sequence ID" value="KAH1113700.1"/>
    <property type="molecule type" value="Genomic_DNA"/>
</dbReference>
<feature type="domain" description="MULE transposase" evidence="1">
    <location>
        <begin position="106"/>
        <end position="161"/>
    </location>
</feature>
<sequence length="283" mass="32843">MPTIKVLVLIAKMQTQFQYQVSYRKVWIATQMAIEQLYRNFDASYNELQGWIAAMGEYVPETVIELQTRPYYGSDEQRQSSKRIFHLMFWTFDPCARAFPHCKPFVQVDGTWLYGKDTQILLIAIAQNGNRNMLPIAFAIVDKENMESWEFFLTNLRSYILQVGYLDAKNGSATSQPDGGRTRVCRALYTLEHTLRVWKNEFPVLPDLSTWEVPQMTFELIPNKGLRRNPKGRSQSSRIRNEMDIREKSDGKLCGVCRLASHNRSKCLLQNYQTGQSSQSDRN</sequence>
<evidence type="ECO:0000313" key="2">
    <source>
        <dbReference type="EMBL" id="KAH1113700.1"/>
    </source>
</evidence>
<dbReference type="PANTHER" id="PTHR31973">
    <property type="entry name" value="POLYPROTEIN, PUTATIVE-RELATED"/>
    <property type="match status" value="1"/>
</dbReference>
<proteinExistence type="predicted"/>